<evidence type="ECO:0000313" key="3">
    <source>
        <dbReference type="Proteomes" id="UP000770661"/>
    </source>
</evidence>
<feature type="region of interest" description="Disordered" evidence="1">
    <location>
        <begin position="123"/>
        <end position="160"/>
    </location>
</feature>
<organism evidence="2 3">
    <name type="scientific">Chionoecetes opilio</name>
    <name type="common">Atlantic snow crab</name>
    <name type="synonym">Cancer opilio</name>
    <dbReference type="NCBI Taxonomy" id="41210"/>
    <lineage>
        <taxon>Eukaryota</taxon>
        <taxon>Metazoa</taxon>
        <taxon>Ecdysozoa</taxon>
        <taxon>Arthropoda</taxon>
        <taxon>Crustacea</taxon>
        <taxon>Multicrustacea</taxon>
        <taxon>Malacostraca</taxon>
        <taxon>Eumalacostraca</taxon>
        <taxon>Eucarida</taxon>
        <taxon>Decapoda</taxon>
        <taxon>Pleocyemata</taxon>
        <taxon>Brachyura</taxon>
        <taxon>Eubrachyura</taxon>
        <taxon>Majoidea</taxon>
        <taxon>Majidae</taxon>
        <taxon>Chionoecetes</taxon>
    </lineage>
</organism>
<feature type="compositionally biased region" description="Basic and acidic residues" evidence="1">
    <location>
        <begin position="133"/>
        <end position="142"/>
    </location>
</feature>
<name>A0A8J4YID8_CHIOP</name>
<keyword evidence="3" id="KW-1185">Reference proteome</keyword>
<gene>
    <name evidence="2" type="ORF">GWK47_040746</name>
</gene>
<proteinExistence type="predicted"/>
<comment type="caution">
    <text evidence="2">The sequence shown here is derived from an EMBL/GenBank/DDBJ whole genome shotgun (WGS) entry which is preliminary data.</text>
</comment>
<reference evidence="2" key="1">
    <citation type="submission" date="2020-07" db="EMBL/GenBank/DDBJ databases">
        <title>The High-quality genome of the commercially important snow crab, Chionoecetes opilio.</title>
        <authorList>
            <person name="Jeong J.-H."/>
            <person name="Ryu S."/>
        </authorList>
    </citation>
    <scope>NUCLEOTIDE SEQUENCE</scope>
    <source>
        <strain evidence="2">MADBK_172401_WGS</strain>
        <tissue evidence="2">Digestive gland</tissue>
    </source>
</reference>
<evidence type="ECO:0000256" key="1">
    <source>
        <dbReference type="SAM" id="MobiDB-lite"/>
    </source>
</evidence>
<dbReference type="AlphaFoldDB" id="A0A8J4YID8"/>
<accession>A0A8J4YID8</accession>
<evidence type="ECO:0000313" key="2">
    <source>
        <dbReference type="EMBL" id="KAG0724356.1"/>
    </source>
</evidence>
<sequence>MASGARIPVVAPRAEFEEIWEPRRTRGTGRSRRRVFSRDERVGAREQIIGLSFIHGLEQGHAAGPFCHRENLPFAPCLAACRHQYWRLPEEFSKSARPLKAPGPNLKRLVMLGIPCRKPTRGNYDEPPTVLRSSEEAGEKSDFGLPVPTPQANGGPKGQYPPKMTLLGRPVGAASRFNEASVKCAVLYLFYIKKWPRD</sequence>
<dbReference type="Proteomes" id="UP000770661">
    <property type="component" value="Unassembled WGS sequence"/>
</dbReference>
<protein>
    <submittedName>
        <fullName evidence="2">Uncharacterized protein</fullName>
    </submittedName>
</protein>
<dbReference type="EMBL" id="JACEEZ010007028">
    <property type="protein sequence ID" value="KAG0724356.1"/>
    <property type="molecule type" value="Genomic_DNA"/>
</dbReference>